<dbReference type="RefSeq" id="WP_345190704.1">
    <property type="nucleotide sequence ID" value="NZ_BAABJJ010000012.1"/>
</dbReference>
<name>A0ABP9GED5_9FLAO</name>
<organism evidence="1 2">
    <name type="scientific">Algibacter agarivorans</name>
    <dbReference type="NCBI Taxonomy" id="1109741"/>
    <lineage>
        <taxon>Bacteria</taxon>
        <taxon>Pseudomonadati</taxon>
        <taxon>Bacteroidota</taxon>
        <taxon>Flavobacteriia</taxon>
        <taxon>Flavobacteriales</taxon>
        <taxon>Flavobacteriaceae</taxon>
        <taxon>Algibacter</taxon>
    </lineage>
</organism>
<sequence>MKYLTPEIAALSKTKITKSLARSNTSCGIFQDCDYKEQRPKLYHQQKLEEKTSTK</sequence>
<evidence type="ECO:0000313" key="2">
    <source>
        <dbReference type="Proteomes" id="UP001501302"/>
    </source>
</evidence>
<reference evidence="2" key="1">
    <citation type="journal article" date="2019" name="Int. J. Syst. Evol. Microbiol.">
        <title>The Global Catalogue of Microorganisms (GCM) 10K type strain sequencing project: providing services to taxonomists for standard genome sequencing and annotation.</title>
        <authorList>
            <consortium name="The Broad Institute Genomics Platform"/>
            <consortium name="The Broad Institute Genome Sequencing Center for Infectious Disease"/>
            <person name="Wu L."/>
            <person name="Ma J."/>
        </authorList>
    </citation>
    <scope>NUCLEOTIDE SEQUENCE [LARGE SCALE GENOMIC DNA]</scope>
    <source>
        <strain evidence="2">JCM 18285</strain>
    </source>
</reference>
<evidence type="ECO:0008006" key="3">
    <source>
        <dbReference type="Google" id="ProtNLM"/>
    </source>
</evidence>
<dbReference type="EMBL" id="BAABJJ010000012">
    <property type="protein sequence ID" value="GAA4940175.1"/>
    <property type="molecule type" value="Genomic_DNA"/>
</dbReference>
<dbReference type="Proteomes" id="UP001501302">
    <property type="component" value="Unassembled WGS sequence"/>
</dbReference>
<keyword evidence="2" id="KW-1185">Reference proteome</keyword>
<evidence type="ECO:0000313" key="1">
    <source>
        <dbReference type="EMBL" id="GAA4940175.1"/>
    </source>
</evidence>
<accession>A0ABP9GED5</accession>
<comment type="caution">
    <text evidence="1">The sequence shown here is derived from an EMBL/GenBank/DDBJ whole genome shotgun (WGS) entry which is preliminary data.</text>
</comment>
<protein>
    <recommendedName>
        <fullName evidence="3">Cyclic lactone autoinducer peptide</fullName>
    </recommendedName>
</protein>
<gene>
    <name evidence="1" type="ORF">GCM10023314_11220</name>
</gene>
<proteinExistence type="predicted"/>